<comment type="caution">
    <text evidence="10">The sequence shown here is derived from an EMBL/GenBank/DDBJ whole genome shotgun (WGS) entry which is preliminary data.</text>
</comment>
<evidence type="ECO:0000256" key="5">
    <source>
        <dbReference type="PROSITE-ProRule" id="PRU00175"/>
    </source>
</evidence>
<dbReference type="Gene3D" id="3.30.40.10">
    <property type="entry name" value="Zinc/RING finger domain, C3HC4 (zinc finger)"/>
    <property type="match status" value="1"/>
</dbReference>
<keyword evidence="1" id="KW-0479">Metal-binding</keyword>
<dbReference type="PROSITE" id="PS50089">
    <property type="entry name" value="ZF_RING_2"/>
    <property type="match status" value="1"/>
</dbReference>
<name>A0AAE1H4B9_9NEOP</name>
<dbReference type="InterPro" id="IPR035979">
    <property type="entry name" value="RBD_domain_sf"/>
</dbReference>
<feature type="compositionally biased region" description="Basic and acidic residues" evidence="7">
    <location>
        <begin position="752"/>
        <end position="761"/>
    </location>
</feature>
<organism evidence="10 11">
    <name type="scientific">Frankliniella fusca</name>
    <dbReference type="NCBI Taxonomy" id="407009"/>
    <lineage>
        <taxon>Eukaryota</taxon>
        <taxon>Metazoa</taxon>
        <taxon>Ecdysozoa</taxon>
        <taxon>Arthropoda</taxon>
        <taxon>Hexapoda</taxon>
        <taxon>Insecta</taxon>
        <taxon>Pterygota</taxon>
        <taxon>Neoptera</taxon>
        <taxon>Paraneoptera</taxon>
        <taxon>Thysanoptera</taxon>
        <taxon>Terebrantia</taxon>
        <taxon>Thripoidea</taxon>
        <taxon>Thripidae</taxon>
        <taxon>Frankliniella</taxon>
    </lineage>
</organism>
<dbReference type="SMART" id="SM00184">
    <property type="entry name" value="RING"/>
    <property type="match status" value="1"/>
</dbReference>
<reference evidence="10" key="2">
    <citation type="journal article" date="2023" name="BMC Genomics">
        <title>Pest status, molecular evolution, and epigenetic factors derived from the genome assembly of Frankliniella fusca, a thysanopteran phytovirus vector.</title>
        <authorList>
            <person name="Catto M.A."/>
            <person name="Labadie P.E."/>
            <person name="Jacobson A.L."/>
            <person name="Kennedy G.G."/>
            <person name="Srinivasan R."/>
            <person name="Hunt B.G."/>
        </authorList>
    </citation>
    <scope>NUCLEOTIDE SEQUENCE</scope>
    <source>
        <strain evidence="10">PL_HMW_Pooled</strain>
    </source>
</reference>
<dbReference type="InterPro" id="IPR012677">
    <property type="entry name" value="Nucleotide-bd_a/b_plait_sf"/>
</dbReference>
<dbReference type="InterPro" id="IPR017907">
    <property type="entry name" value="Znf_RING_CS"/>
</dbReference>
<feature type="compositionally biased region" description="Low complexity" evidence="7">
    <location>
        <begin position="686"/>
        <end position="717"/>
    </location>
</feature>
<accession>A0AAE1H4B9</accession>
<dbReference type="SMART" id="SM00360">
    <property type="entry name" value="RRM"/>
    <property type="match status" value="2"/>
</dbReference>
<keyword evidence="3" id="KW-0862">Zinc</keyword>
<evidence type="ECO:0000256" key="1">
    <source>
        <dbReference type="ARBA" id="ARBA00022723"/>
    </source>
</evidence>
<dbReference type="GO" id="GO:0008270">
    <property type="term" value="F:zinc ion binding"/>
    <property type="evidence" value="ECO:0007669"/>
    <property type="project" value="UniProtKB-KW"/>
</dbReference>
<evidence type="ECO:0000313" key="10">
    <source>
        <dbReference type="EMBL" id="KAK3913380.1"/>
    </source>
</evidence>
<feature type="domain" description="RRM" evidence="9">
    <location>
        <begin position="531"/>
        <end position="611"/>
    </location>
</feature>
<evidence type="ECO:0000259" key="9">
    <source>
        <dbReference type="PROSITE" id="PS50102"/>
    </source>
</evidence>
<evidence type="ECO:0000256" key="4">
    <source>
        <dbReference type="ARBA" id="ARBA00022884"/>
    </source>
</evidence>
<keyword evidence="4 6" id="KW-0694">RNA-binding</keyword>
<dbReference type="InterPro" id="IPR000504">
    <property type="entry name" value="RRM_dom"/>
</dbReference>
<dbReference type="PANTHER" id="PTHR48027">
    <property type="entry name" value="HETEROGENEOUS NUCLEAR RIBONUCLEOPROTEIN 87F-RELATED"/>
    <property type="match status" value="1"/>
</dbReference>
<keyword evidence="2 5" id="KW-0863">Zinc-finger</keyword>
<feature type="compositionally biased region" description="Basic and acidic residues" evidence="7">
    <location>
        <begin position="718"/>
        <end position="727"/>
    </location>
</feature>
<dbReference type="PROSITE" id="PS00518">
    <property type="entry name" value="ZF_RING_1"/>
    <property type="match status" value="1"/>
</dbReference>
<feature type="region of interest" description="Disordered" evidence="7">
    <location>
        <begin position="660"/>
        <end position="761"/>
    </location>
</feature>
<feature type="region of interest" description="Disordered" evidence="7">
    <location>
        <begin position="459"/>
        <end position="496"/>
    </location>
</feature>
<gene>
    <name evidence="10" type="ORF">KUF71_022848</name>
</gene>
<dbReference type="PROSITE" id="PS50102">
    <property type="entry name" value="RRM"/>
    <property type="match status" value="2"/>
</dbReference>
<dbReference type="SUPFAM" id="SSF57850">
    <property type="entry name" value="RING/U-box"/>
    <property type="match status" value="1"/>
</dbReference>
<dbReference type="Pfam" id="PF13445">
    <property type="entry name" value="zf-RING_UBOX"/>
    <property type="match status" value="1"/>
</dbReference>
<dbReference type="InterPro" id="IPR052462">
    <property type="entry name" value="SLIRP/GR-RBP-like"/>
</dbReference>
<feature type="domain" description="RING-type" evidence="8">
    <location>
        <begin position="35"/>
        <end position="78"/>
    </location>
</feature>
<dbReference type="InterPro" id="IPR027370">
    <property type="entry name" value="Znf-RING_euk"/>
</dbReference>
<dbReference type="EMBL" id="JAHWGI010000321">
    <property type="protein sequence ID" value="KAK3913380.1"/>
    <property type="molecule type" value="Genomic_DNA"/>
</dbReference>
<evidence type="ECO:0000256" key="3">
    <source>
        <dbReference type="ARBA" id="ARBA00022833"/>
    </source>
</evidence>
<feature type="domain" description="RRM" evidence="9">
    <location>
        <begin position="374"/>
        <end position="450"/>
    </location>
</feature>
<dbReference type="Gene3D" id="3.30.70.330">
    <property type="match status" value="2"/>
</dbReference>
<evidence type="ECO:0000256" key="2">
    <source>
        <dbReference type="ARBA" id="ARBA00022771"/>
    </source>
</evidence>
<evidence type="ECO:0000259" key="8">
    <source>
        <dbReference type="PROSITE" id="PS50089"/>
    </source>
</evidence>
<evidence type="ECO:0000313" key="11">
    <source>
        <dbReference type="Proteomes" id="UP001219518"/>
    </source>
</evidence>
<keyword evidence="11" id="KW-1185">Reference proteome</keyword>
<evidence type="ECO:0000256" key="6">
    <source>
        <dbReference type="PROSITE-ProRule" id="PRU00176"/>
    </source>
</evidence>
<dbReference type="AlphaFoldDB" id="A0AAE1H4B9"/>
<dbReference type="Pfam" id="PF00076">
    <property type="entry name" value="RRM_1"/>
    <property type="match status" value="2"/>
</dbReference>
<dbReference type="InterPro" id="IPR013083">
    <property type="entry name" value="Znf_RING/FYVE/PHD"/>
</dbReference>
<proteinExistence type="predicted"/>
<sequence>MLSIDPIRSQPIPTQIRNEREMAEKDSVLASVIQCELCFEQYDMLERKPKILDCAHTYCLECLTKHVRMSGKTCPKCRQTFSEAPFFLKSNFQICEALEAVAAKASAAHVPSAPEVPAVSLRFFCTRCNRDATDGCLMNGHDVVDKAGLVLRRATEAKEQARRQFEREGAVLKNLVDSLEALSGAISGKGGLGPRAQRELVEAKKQRDVLDKTSKLVLEVPLTAFQDNGDVPRALDRFLLANGERLFELEEQKRMLEMAKKCTVTVRSDDTGLALGASKTLAIGPGSSAEDRVLSYLVYLLLNKQEPEGAAGGPPSAAPGLESLIADVKKCIIDGNSSDGNDDDEESDEDSDTWSVVSEVSSVSTMPDNCQSAKKVFVAKIPFIATPEELKALFSKFGKVLHVRFLRGPKRAKATGNGPKHHCALIYVPDDATVENILRNRPIAYEKKGQFGRSMLHVQEDNGGKKHPSTGAAKSRQKKAFKKNGEGGPATSKKSKTPINFPELLLDLEIFKTLVILITDSQEKQDNEAARRVFANQVPLDITESDLSRFFSKYGDVISANKRRHGVGQKCMAFITFKDEKSVTRVLASRPIMYNGFDMQVREFRDKPAPNARTAPGKAIQSTSDDTAKSKFNYAETMAAAAAATTVALSAYCVSKLDQQNNQGTPKKQGPKQPSPNKPNPHQQRQHQQQQQQQQQQYQQQAQQYRQQQRQQQQQYQVEEHNDEFRQRQQQQHNQHQRHQPNYSQSKAAPKKGKDEPCCVM</sequence>
<evidence type="ECO:0000256" key="7">
    <source>
        <dbReference type="SAM" id="MobiDB-lite"/>
    </source>
</evidence>
<dbReference type="InterPro" id="IPR001841">
    <property type="entry name" value="Znf_RING"/>
</dbReference>
<reference evidence="10" key="1">
    <citation type="submission" date="2021-07" db="EMBL/GenBank/DDBJ databases">
        <authorList>
            <person name="Catto M.A."/>
            <person name="Jacobson A."/>
            <person name="Kennedy G."/>
            <person name="Labadie P."/>
            <person name="Hunt B.G."/>
            <person name="Srinivasan R."/>
        </authorList>
    </citation>
    <scope>NUCLEOTIDE SEQUENCE</scope>
    <source>
        <strain evidence="10">PL_HMW_Pooled</strain>
        <tissue evidence="10">Head</tissue>
    </source>
</reference>
<dbReference type="Proteomes" id="UP001219518">
    <property type="component" value="Unassembled WGS sequence"/>
</dbReference>
<protein>
    <submittedName>
        <fullName evidence="10">Tripartite motif-containing protein 3</fullName>
    </submittedName>
</protein>
<dbReference type="GO" id="GO:0003723">
    <property type="term" value="F:RNA binding"/>
    <property type="evidence" value="ECO:0007669"/>
    <property type="project" value="UniProtKB-UniRule"/>
</dbReference>
<dbReference type="SUPFAM" id="SSF54928">
    <property type="entry name" value="RNA-binding domain, RBD"/>
    <property type="match status" value="2"/>
</dbReference>